<dbReference type="CDD" id="cd00090">
    <property type="entry name" value="HTH_ARSR"/>
    <property type="match status" value="1"/>
</dbReference>
<dbReference type="Pfam" id="PF12840">
    <property type="entry name" value="HTH_20"/>
    <property type="match status" value="1"/>
</dbReference>
<dbReference type="eggNOG" id="COG0640">
    <property type="taxonomic scope" value="Bacteria"/>
</dbReference>
<dbReference type="STRING" id="76728.AQ490_05045"/>
<evidence type="ECO:0008006" key="3">
    <source>
        <dbReference type="Google" id="ProtNLM"/>
    </source>
</evidence>
<dbReference type="EMBL" id="LLZU01000035">
    <property type="protein sequence ID" value="KRV47747.1"/>
    <property type="molecule type" value="Genomic_DNA"/>
</dbReference>
<dbReference type="AlphaFoldDB" id="A0A0T6LNS8"/>
<evidence type="ECO:0000313" key="1">
    <source>
        <dbReference type="EMBL" id="KRV47747.1"/>
    </source>
</evidence>
<dbReference type="PANTHER" id="PTHR43132">
    <property type="entry name" value="ARSENICAL RESISTANCE OPERON REPRESSOR ARSR-RELATED"/>
    <property type="match status" value="1"/>
</dbReference>
<dbReference type="RefSeq" id="WP_018383962.1">
    <property type="nucleotide sequence ID" value="NZ_LLZU01000035.1"/>
</dbReference>
<organism evidence="1 2">
    <name type="scientific">Wenjunlia vitaminophila</name>
    <name type="common">Streptomyces vitaminophilus</name>
    <dbReference type="NCBI Taxonomy" id="76728"/>
    <lineage>
        <taxon>Bacteria</taxon>
        <taxon>Bacillati</taxon>
        <taxon>Actinomycetota</taxon>
        <taxon>Actinomycetes</taxon>
        <taxon>Kitasatosporales</taxon>
        <taxon>Streptomycetaceae</taxon>
        <taxon>Wenjunlia</taxon>
    </lineage>
</organism>
<evidence type="ECO:0000313" key="2">
    <source>
        <dbReference type="Proteomes" id="UP000050867"/>
    </source>
</evidence>
<dbReference type="OrthoDB" id="3808065at2"/>
<proteinExistence type="predicted"/>
<dbReference type="Gene3D" id="1.10.10.10">
    <property type="entry name" value="Winged helix-like DNA-binding domain superfamily/Winged helix DNA-binding domain"/>
    <property type="match status" value="1"/>
</dbReference>
<dbReference type="PANTHER" id="PTHR43132:SF8">
    <property type="entry name" value="HTH-TYPE TRANSCRIPTIONAL REGULATOR KMTR"/>
    <property type="match status" value="1"/>
</dbReference>
<dbReference type="SUPFAM" id="SSF46785">
    <property type="entry name" value="Winged helix' DNA-binding domain"/>
    <property type="match status" value="1"/>
</dbReference>
<sequence>MVYRIHFTAQDLARTRVARSPWPLWELMIAIRELQLRDNAARMGSWRRRVLSELPPQTRLVFELVPPLGVTPSFLRPPRPGRLSELAQSVRATPKQRIRRDLRAVAAHQPLPSWAFRLADDQELLDRFTEALTQVHATAVAPICAQLRAELDSDHALRARELVDGGVERLLAGLFPRRIRWRAPVLELAMPSGLEGDLHLEGRGLLLKPSAFLHSAPFLDADVEPQPVVGYPARNTNGWPLGARARPRDAERAPGPLVSLLGRTRAAVLHAVAERPGCTTTELAATAGIALASASEHAAVLRQAGLIITQRHRNTALHSPTLTGMALLNTG</sequence>
<dbReference type="InterPro" id="IPR051011">
    <property type="entry name" value="Metal_resp_trans_reg"/>
</dbReference>
<dbReference type="InterPro" id="IPR011991">
    <property type="entry name" value="ArsR-like_HTH"/>
</dbReference>
<protein>
    <recommendedName>
        <fullName evidence="3">ArsR family transcriptional regulator</fullName>
    </recommendedName>
</protein>
<name>A0A0T6LNS8_WENVI</name>
<reference evidence="1 2" key="1">
    <citation type="submission" date="2015-10" db="EMBL/GenBank/DDBJ databases">
        <title>Draft genome sequence of pyrrolomycin-producing Streptomyces vitaminophilus.</title>
        <authorList>
            <person name="Graham D.E."/>
            <person name="Mahan K.M."/>
            <person name="Klingeman D.M."/>
            <person name="Hettich R.L."/>
            <person name="Parry R.J."/>
        </authorList>
    </citation>
    <scope>NUCLEOTIDE SEQUENCE [LARGE SCALE GENOMIC DNA]</scope>
    <source>
        <strain evidence="1 2">ATCC 31673</strain>
    </source>
</reference>
<dbReference type="InterPro" id="IPR036390">
    <property type="entry name" value="WH_DNA-bd_sf"/>
</dbReference>
<dbReference type="InterPro" id="IPR036388">
    <property type="entry name" value="WH-like_DNA-bd_sf"/>
</dbReference>
<comment type="caution">
    <text evidence="1">The sequence shown here is derived from an EMBL/GenBank/DDBJ whole genome shotgun (WGS) entry which is preliminary data.</text>
</comment>
<keyword evidence="2" id="KW-1185">Reference proteome</keyword>
<dbReference type="Proteomes" id="UP000050867">
    <property type="component" value="Unassembled WGS sequence"/>
</dbReference>
<accession>A0A0T6LNS8</accession>
<gene>
    <name evidence="1" type="ORF">AQ490_05045</name>
</gene>